<comment type="subcellular location">
    <subcellularLocation>
        <location evidence="1">Endomembrane system</location>
        <topology evidence="1">Multi-pass membrane protein</topology>
    </subcellularLocation>
</comment>
<feature type="domain" description="DUF1232" evidence="5">
    <location>
        <begin position="85"/>
        <end position="119"/>
    </location>
</feature>
<comment type="caution">
    <text evidence="6">The sequence shown here is derived from an EMBL/GenBank/DDBJ whole genome shotgun (WGS) entry which is preliminary data.</text>
</comment>
<organism evidence="6 7">
    <name type="scientific">Ravibacter arvi</name>
    <dbReference type="NCBI Taxonomy" id="2051041"/>
    <lineage>
        <taxon>Bacteria</taxon>
        <taxon>Pseudomonadati</taxon>
        <taxon>Bacteroidota</taxon>
        <taxon>Cytophagia</taxon>
        <taxon>Cytophagales</taxon>
        <taxon>Spirosomataceae</taxon>
        <taxon>Ravibacter</taxon>
    </lineage>
</organism>
<accession>A0ABP8LSX0</accession>
<reference evidence="7" key="1">
    <citation type="journal article" date="2019" name="Int. J. Syst. Evol. Microbiol.">
        <title>The Global Catalogue of Microorganisms (GCM) 10K type strain sequencing project: providing services to taxonomists for standard genome sequencing and annotation.</title>
        <authorList>
            <consortium name="The Broad Institute Genomics Platform"/>
            <consortium name="The Broad Institute Genome Sequencing Center for Infectious Disease"/>
            <person name="Wu L."/>
            <person name="Ma J."/>
        </authorList>
    </citation>
    <scope>NUCLEOTIDE SEQUENCE [LARGE SCALE GENOMIC DNA]</scope>
    <source>
        <strain evidence="7">JCM 31920</strain>
    </source>
</reference>
<evidence type="ECO:0000313" key="6">
    <source>
        <dbReference type="EMBL" id="GAA4433929.1"/>
    </source>
</evidence>
<evidence type="ECO:0000256" key="3">
    <source>
        <dbReference type="ARBA" id="ARBA00022989"/>
    </source>
</evidence>
<evidence type="ECO:0000256" key="1">
    <source>
        <dbReference type="ARBA" id="ARBA00004127"/>
    </source>
</evidence>
<keyword evidence="7" id="KW-1185">Reference proteome</keyword>
<evidence type="ECO:0000313" key="7">
    <source>
        <dbReference type="Proteomes" id="UP001501508"/>
    </source>
</evidence>
<dbReference type="RefSeq" id="WP_345026788.1">
    <property type="nucleotide sequence ID" value="NZ_BAABEY010000010.1"/>
</dbReference>
<gene>
    <name evidence="6" type="ORF">GCM10023091_08160</name>
</gene>
<keyword evidence="3" id="KW-1133">Transmembrane helix</keyword>
<dbReference type="Proteomes" id="UP001501508">
    <property type="component" value="Unassembled WGS sequence"/>
</dbReference>
<evidence type="ECO:0000256" key="2">
    <source>
        <dbReference type="ARBA" id="ARBA00022692"/>
    </source>
</evidence>
<name>A0ABP8LSX0_9BACT</name>
<proteinExistence type="predicted"/>
<evidence type="ECO:0000256" key="4">
    <source>
        <dbReference type="ARBA" id="ARBA00023136"/>
    </source>
</evidence>
<evidence type="ECO:0000259" key="5">
    <source>
        <dbReference type="Pfam" id="PF06803"/>
    </source>
</evidence>
<dbReference type="Pfam" id="PF06803">
    <property type="entry name" value="DUF1232"/>
    <property type="match status" value="1"/>
</dbReference>
<dbReference type="EMBL" id="BAABEY010000010">
    <property type="protein sequence ID" value="GAA4433929.1"/>
    <property type="molecule type" value="Genomic_DNA"/>
</dbReference>
<keyword evidence="4" id="KW-0472">Membrane</keyword>
<keyword evidence="2" id="KW-0812">Transmembrane</keyword>
<sequence length="143" mass="16042">MKAGDSLIQRILKSAIFAKMMRSGMRLTKNKALLLVMLQQGVQKMENKGVAEGVRDVKEQLLLMIRFVRAYATGAYRDVAIKSMATIVGVLVYFISPLDLIPDVLPILGIADDVALVVWMFNVLEKEIAKFSDWEKRNTIKIG</sequence>
<dbReference type="InterPro" id="IPR010652">
    <property type="entry name" value="DUF1232"/>
</dbReference>
<protein>
    <recommendedName>
        <fullName evidence="5">DUF1232 domain-containing protein</fullName>
    </recommendedName>
</protein>